<evidence type="ECO:0000313" key="10">
    <source>
        <dbReference type="EMBL" id="RZO12224.1"/>
    </source>
</evidence>
<evidence type="ECO:0000256" key="5">
    <source>
        <dbReference type="ARBA" id="ARBA00022691"/>
    </source>
</evidence>
<feature type="domain" description="Ribosomal RNA adenine methylase transferase N-terminal" evidence="9">
    <location>
        <begin position="20"/>
        <end position="189"/>
    </location>
</feature>
<evidence type="ECO:0000313" key="11">
    <source>
        <dbReference type="Proteomes" id="UP000319023"/>
    </source>
</evidence>
<evidence type="ECO:0000256" key="2">
    <source>
        <dbReference type="ARBA" id="ARBA00022552"/>
    </source>
</evidence>
<keyword evidence="4 7" id="KW-0808">Transferase</keyword>
<comment type="catalytic activity">
    <reaction evidence="7">
        <text>adenosine(1518)/adenosine(1519) in 16S rRNA + 4 S-adenosyl-L-methionine = N(6)-dimethyladenosine(1518)/N(6)-dimethyladenosine(1519) in 16S rRNA + 4 S-adenosyl-L-homocysteine + 4 H(+)</text>
        <dbReference type="Rhea" id="RHEA:19609"/>
        <dbReference type="Rhea" id="RHEA-COMP:10232"/>
        <dbReference type="Rhea" id="RHEA-COMP:10233"/>
        <dbReference type="ChEBI" id="CHEBI:15378"/>
        <dbReference type="ChEBI" id="CHEBI:57856"/>
        <dbReference type="ChEBI" id="CHEBI:59789"/>
        <dbReference type="ChEBI" id="CHEBI:74411"/>
        <dbReference type="ChEBI" id="CHEBI:74493"/>
        <dbReference type="EC" id="2.1.1.182"/>
    </reaction>
</comment>
<dbReference type="NCBIfam" id="TIGR00755">
    <property type="entry name" value="ksgA"/>
    <property type="match status" value="1"/>
</dbReference>
<dbReference type="Pfam" id="PF00398">
    <property type="entry name" value="RrnaAD"/>
    <property type="match status" value="1"/>
</dbReference>
<dbReference type="InterPro" id="IPR001737">
    <property type="entry name" value="KsgA/Erm"/>
</dbReference>
<comment type="caution">
    <text evidence="7">Lacks conserved residue(s) required for the propagation of feature annotation.</text>
</comment>
<comment type="similarity">
    <text evidence="7">Belongs to the class I-like SAM-binding methyltransferase superfamily. rRNA adenine N(6)-methyltransferase family. RsmA subfamily.</text>
</comment>
<organism evidence="10 11">
    <name type="scientific">SAR86 cluster bacterium</name>
    <dbReference type="NCBI Taxonomy" id="2030880"/>
    <lineage>
        <taxon>Bacteria</taxon>
        <taxon>Pseudomonadati</taxon>
        <taxon>Pseudomonadota</taxon>
        <taxon>Gammaproteobacteria</taxon>
        <taxon>SAR86 cluster</taxon>
    </lineage>
</organism>
<dbReference type="EC" id="2.1.1.182" evidence="7"/>
<dbReference type="SUPFAM" id="SSF53335">
    <property type="entry name" value="S-adenosyl-L-methionine-dependent methyltransferases"/>
    <property type="match status" value="1"/>
</dbReference>
<keyword evidence="2 7" id="KW-0698">rRNA processing</keyword>
<comment type="caution">
    <text evidence="10">The sequence shown here is derived from an EMBL/GenBank/DDBJ whole genome shotgun (WGS) entry which is preliminary data.</text>
</comment>
<evidence type="ECO:0000256" key="8">
    <source>
        <dbReference type="PROSITE-ProRule" id="PRU01026"/>
    </source>
</evidence>
<keyword evidence="1 7" id="KW-0963">Cytoplasm</keyword>
<dbReference type="PANTHER" id="PTHR11727">
    <property type="entry name" value="DIMETHYLADENOSINE TRANSFERASE"/>
    <property type="match status" value="1"/>
</dbReference>
<feature type="binding site" evidence="7 8">
    <location>
        <position position="104"/>
    </location>
    <ligand>
        <name>S-adenosyl-L-methionine</name>
        <dbReference type="ChEBI" id="CHEBI:59789"/>
    </ligand>
</feature>
<dbReference type="EMBL" id="SHBN01000010">
    <property type="protein sequence ID" value="RZO12224.1"/>
    <property type="molecule type" value="Genomic_DNA"/>
</dbReference>
<evidence type="ECO:0000256" key="3">
    <source>
        <dbReference type="ARBA" id="ARBA00022603"/>
    </source>
</evidence>
<feature type="binding site" evidence="7 8">
    <location>
        <position position="15"/>
    </location>
    <ligand>
        <name>S-adenosyl-L-methionine</name>
        <dbReference type="ChEBI" id="CHEBI:59789"/>
    </ligand>
</feature>
<name>A0A520LTD2_9GAMM</name>
<comment type="function">
    <text evidence="7">Specifically dimethylates two adjacent adenosines (A1518 and A1519) in the loop of a conserved hairpin near the 3'-end of 16S rRNA in the 30S particle. May play a critical role in biogenesis of 30S subunits.</text>
</comment>
<keyword evidence="6 7" id="KW-0694">RNA-binding</keyword>
<comment type="subcellular location">
    <subcellularLocation>
        <location evidence="7">Cytoplasm</location>
    </subcellularLocation>
</comment>
<sequence length="255" mass="29272">MNDRAHRRRLGQNYLIDPVILFEIERAISPQKNNLFFEIGPGTGALTDHLMGHNRKIIAMDLDQKNIIALSERFAKTEHEFIHGDVLKEPLEFLHKTKHRVVGNLPYNISTQIILKLINYLNGIEDMHFLVQKEVAQRICASNQFGDWGRLGVKIAALFETAILFDVPPESFDIRPKVQSSFIRLIPRANPMIALNKFLGFSNLVDQSFANKRKGIKNNLKKLEIDFEKLKINPLARAEELSIEDFISVFQTIDI</sequence>
<gene>
    <name evidence="7 10" type="primary">rsmA</name>
    <name evidence="7" type="synonym">ksgA</name>
    <name evidence="10" type="ORF">EVB01_00860</name>
</gene>
<dbReference type="AlphaFoldDB" id="A0A520LTD2"/>
<evidence type="ECO:0000256" key="4">
    <source>
        <dbReference type="ARBA" id="ARBA00022679"/>
    </source>
</evidence>
<dbReference type="HAMAP" id="MF_00607">
    <property type="entry name" value="16SrRNA_methyltr_A"/>
    <property type="match status" value="1"/>
</dbReference>
<reference evidence="10 11" key="1">
    <citation type="submission" date="2019-02" db="EMBL/GenBank/DDBJ databases">
        <title>Prokaryotic population dynamics and viral predation in marine succession experiment using metagenomics: the confinement effect.</title>
        <authorList>
            <person name="Haro-Moreno J.M."/>
            <person name="Rodriguez-Valera F."/>
            <person name="Lopez-Perez M."/>
        </authorList>
    </citation>
    <scope>NUCLEOTIDE SEQUENCE [LARGE SCALE GENOMIC DNA]</scope>
    <source>
        <strain evidence="10">MED-G168</strain>
    </source>
</reference>
<dbReference type="Gene3D" id="1.10.8.100">
    <property type="entry name" value="Ribosomal RNA adenine dimethylase-like, domain 2"/>
    <property type="match status" value="1"/>
</dbReference>
<dbReference type="PANTHER" id="PTHR11727:SF7">
    <property type="entry name" value="DIMETHYLADENOSINE TRANSFERASE-RELATED"/>
    <property type="match status" value="1"/>
</dbReference>
<keyword evidence="3 7" id="KW-0489">Methyltransferase</keyword>
<dbReference type="Proteomes" id="UP000319023">
    <property type="component" value="Unassembled WGS sequence"/>
</dbReference>
<proteinExistence type="inferred from homology"/>
<feature type="binding site" evidence="7 8">
    <location>
        <position position="40"/>
    </location>
    <ligand>
        <name>S-adenosyl-L-methionine</name>
        <dbReference type="ChEBI" id="CHEBI:59789"/>
    </ligand>
</feature>
<accession>A0A520LTD2</accession>
<feature type="binding site" evidence="7 8">
    <location>
        <position position="85"/>
    </location>
    <ligand>
        <name>S-adenosyl-L-methionine</name>
        <dbReference type="ChEBI" id="CHEBI:59789"/>
    </ligand>
</feature>
<dbReference type="InterPro" id="IPR020598">
    <property type="entry name" value="rRNA_Ade_methylase_Trfase_N"/>
</dbReference>
<dbReference type="SMART" id="SM00650">
    <property type="entry name" value="rADc"/>
    <property type="match status" value="1"/>
</dbReference>
<dbReference type="GO" id="GO:0003723">
    <property type="term" value="F:RNA binding"/>
    <property type="evidence" value="ECO:0007669"/>
    <property type="project" value="UniProtKB-UniRule"/>
</dbReference>
<dbReference type="InterPro" id="IPR023165">
    <property type="entry name" value="rRNA_Ade_diMease-like_C"/>
</dbReference>
<evidence type="ECO:0000256" key="1">
    <source>
        <dbReference type="ARBA" id="ARBA00022490"/>
    </source>
</evidence>
<feature type="binding site" evidence="7 8">
    <location>
        <position position="13"/>
    </location>
    <ligand>
        <name>S-adenosyl-L-methionine</name>
        <dbReference type="ChEBI" id="CHEBI:59789"/>
    </ligand>
</feature>
<dbReference type="PROSITE" id="PS51689">
    <property type="entry name" value="SAM_RNA_A_N6_MT"/>
    <property type="match status" value="1"/>
</dbReference>
<dbReference type="Gene3D" id="3.40.50.150">
    <property type="entry name" value="Vaccinia Virus protein VP39"/>
    <property type="match status" value="1"/>
</dbReference>
<evidence type="ECO:0000259" key="9">
    <source>
        <dbReference type="SMART" id="SM00650"/>
    </source>
</evidence>
<evidence type="ECO:0000256" key="6">
    <source>
        <dbReference type="ARBA" id="ARBA00022884"/>
    </source>
</evidence>
<protein>
    <recommendedName>
        <fullName evidence="7">Ribosomal RNA small subunit methyltransferase A</fullName>
        <ecNumber evidence="7">2.1.1.182</ecNumber>
    </recommendedName>
    <alternativeName>
        <fullName evidence="7">16S rRNA (adenine(1518)-N(6)/adenine(1519)-N(6))-dimethyltransferase</fullName>
    </alternativeName>
    <alternativeName>
        <fullName evidence="7">16S rRNA dimethyladenosine transferase</fullName>
    </alternativeName>
    <alternativeName>
        <fullName evidence="7">16S rRNA dimethylase</fullName>
    </alternativeName>
    <alternativeName>
        <fullName evidence="7">S-adenosylmethionine-6-N', N'-adenosyl(rRNA) dimethyltransferase</fullName>
    </alternativeName>
</protein>
<dbReference type="GO" id="GO:0005829">
    <property type="term" value="C:cytosol"/>
    <property type="evidence" value="ECO:0007669"/>
    <property type="project" value="TreeGrafter"/>
</dbReference>
<dbReference type="GO" id="GO:0052908">
    <property type="term" value="F:16S rRNA (adenine(1518)-N(6)/adenine(1519)-N(6))-dimethyltransferase activity"/>
    <property type="evidence" value="ECO:0007669"/>
    <property type="project" value="UniProtKB-EC"/>
</dbReference>
<keyword evidence="5 7" id="KW-0949">S-adenosyl-L-methionine</keyword>
<feature type="binding site" evidence="8">
    <location>
        <position position="61"/>
    </location>
    <ligand>
        <name>S-adenosyl-L-methionine</name>
        <dbReference type="ChEBI" id="CHEBI:59789"/>
    </ligand>
</feature>
<dbReference type="InterPro" id="IPR011530">
    <property type="entry name" value="rRNA_adenine_dimethylase"/>
</dbReference>
<dbReference type="InterPro" id="IPR029063">
    <property type="entry name" value="SAM-dependent_MTases_sf"/>
</dbReference>
<evidence type="ECO:0000256" key="7">
    <source>
        <dbReference type="HAMAP-Rule" id="MF_00607"/>
    </source>
</evidence>